<keyword evidence="2" id="KW-0902">Two-component regulatory system</keyword>
<evidence type="ECO:0000313" key="10">
    <source>
        <dbReference type="EMBL" id="KPM84766.1"/>
    </source>
</evidence>
<feature type="domain" description="OmpR/PhoB-type" evidence="9">
    <location>
        <begin position="126"/>
        <end position="226"/>
    </location>
</feature>
<dbReference type="SMART" id="SM00862">
    <property type="entry name" value="Trans_reg_C"/>
    <property type="match status" value="1"/>
</dbReference>
<name>A0A0P7D821_9GAMM</name>
<dbReference type="PATRIC" id="fig|570156.3.peg.591"/>
<dbReference type="Pfam" id="PF00072">
    <property type="entry name" value="Response_reg"/>
    <property type="match status" value="1"/>
</dbReference>
<dbReference type="STRING" id="570156.AOG27_02975"/>
<evidence type="ECO:0000256" key="3">
    <source>
        <dbReference type="ARBA" id="ARBA00023015"/>
    </source>
</evidence>
<keyword evidence="3" id="KW-0805">Transcription regulation</keyword>
<dbReference type="PANTHER" id="PTHR48111">
    <property type="entry name" value="REGULATOR OF RPOS"/>
    <property type="match status" value="1"/>
</dbReference>
<dbReference type="EMBL" id="LJTC01000002">
    <property type="protein sequence ID" value="KPM84766.1"/>
    <property type="molecule type" value="Genomic_DNA"/>
</dbReference>
<dbReference type="OrthoDB" id="9802426at2"/>
<organism evidence="10 11">
    <name type="scientific">Pseudoalteromonas lipolytica</name>
    <dbReference type="NCBI Taxonomy" id="570156"/>
    <lineage>
        <taxon>Bacteria</taxon>
        <taxon>Pseudomonadati</taxon>
        <taxon>Pseudomonadota</taxon>
        <taxon>Gammaproteobacteria</taxon>
        <taxon>Alteromonadales</taxon>
        <taxon>Pseudoalteromonadaceae</taxon>
        <taxon>Pseudoalteromonas</taxon>
    </lineage>
</organism>
<sequence length="230" mass="25748">MPQILVVEDDLDIAEQVLLFFNASGFTTHHITNGSAVVSWVKENNPDAIILDVMLPNLDGVECMKQIRAFSMVPIIMVTAKVEEADRLKGLEHGADDYVCKPFSGAELVMRVKAILRRCASAPSTDVVVQATDAICLKEDALEVEIKGVSLGLTKVEFDVFKLLYKAPKRVFSRQQILDHIQPNNFDITDRVIDSHIKNIRKKLKSLDFSPKIVASVYGAGYRYDERQIN</sequence>
<dbReference type="InterPro" id="IPR001867">
    <property type="entry name" value="OmpR/PhoB-type_DNA-bd"/>
</dbReference>
<dbReference type="InterPro" id="IPR001789">
    <property type="entry name" value="Sig_transdc_resp-reg_receiver"/>
</dbReference>
<dbReference type="SMART" id="SM00448">
    <property type="entry name" value="REC"/>
    <property type="match status" value="1"/>
</dbReference>
<evidence type="ECO:0000256" key="4">
    <source>
        <dbReference type="ARBA" id="ARBA00023125"/>
    </source>
</evidence>
<dbReference type="CDD" id="cd00383">
    <property type="entry name" value="trans_reg_C"/>
    <property type="match status" value="1"/>
</dbReference>
<comment type="caution">
    <text evidence="10">The sequence shown here is derived from an EMBL/GenBank/DDBJ whole genome shotgun (WGS) entry which is preliminary data.</text>
</comment>
<dbReference type="PROSITE" id="PS51755">
    <property type="entry name" value="OMPR_PHOB"/>
    <property type="match status" value="1"/>
</dbReference>
<accession>A0A0P7D821</accession>
<dbReference type="AlphaFoldDB" id="A0A0P7D821"/>
<keyword evidence="4 7" id="KW-0238">DNA-binding</keyword>
<dbReference type="GO" id="GO:0000976">
    <property type="term" value="F:transcription cis-regulatory region binding"/>
    <property type="evidence" value="ECO:0007669"/>
    <property type="project" value="TreeGrafter"/>
</dbReference>
<dbReference type="SUPFAM" id="SSF46894">
    <property type="entry name" value="C-terminal effector domain of the bipartite response regulators"/>
    <property type="match status" value="1"/>
</dbReference>
<dbReference type="GO" id="GO:0000156">
    <property type="term" value="F:phosphorelay response regulator activity"/>
    <property type="evidence" value="ECO:0007669"/>
    <property type="project" value="TreeGrafter"/>
</dbReference>
<evidence type="ECO:0000256" key="2">
    <source>
        <dbReference type="ARBA" id="ARBA00023012"/>
    </source>
</evidence>
<dbReference type="RefSeq" id="WP_054551524.1">
    <property type="nucleotide sequence ID" value="NZ_LJTC01000002.1"/>
</dbReference>
<evidence type="ECO:0000259" key="8">
    <source>
        <dbReference type="PROSITE" id="PS50110"/>
    </source>
</evidence>
<gene>
    <name evidence="10" type="ORF">AOG27_02975</name>
</gene>
<dbReference type="InterPro" id="IPR036388">
    <property type="entry name" value="WH-like_DNA-bd_sf"/>
</dbReference>
<protein>
    <submittedName>
        <fullName evidence="10">Transcriptional regulator</fullName>
    </submittedName>
</protein>
<feature type="domain" description="Response regulatory" evidence="8">
    <location>
        <begin position="3"/>
        <end position="116"/>
    </location>
</feature>
<keyword evidence="5" id="KW-0804">Transcription</keyword>
<dbReference type="InterPro" id="IPR011006">
    <property type="entry name" value="CheY-like_superfamily"/>
</dbReference>
<dbReference type="Gene3D" id="1.10.10.10">
    <property type="entry name" value="Winged helix-like DNA-binding domain superfamily/Winged helix DNA-binding domain"/>
    <property type="match status" value="1"/>
</dbReference>
<reference evidence="10 11" key="1">
    <citation type="submission" date="2015-09" db="EMBL/GenBank/DDBJ databases">
        <title>Draft Genome Sequence of Pseudoalteromonas lipolytica UCD-48B.</title>
        <authorList>
            <person name="Krusor M."/>
            <person name="Coil D.A."/>
            <person name="Lang J.M."/>
            <person name="Eisen J.A."/>
            <person name="Alexiev A."/>
        </authorList>
    </citation>
    <scope>NUCLEOTIDE SEQUENCE [LARGE SCALE GENOMIC DNA]</scope>
    <source>
        <strain evidence="10 11">UCD-48B</strain>
    </source>
</reference>
<feature type="modified residue" description="4-aspartylphosphate" evidence="6">
    <location>
        <position position="52"/>
    </location>
</feature>
<dbReference type="InterPro" id="IPR039420">
    <property type="entry name" value="WalR-like"/>
</dbReference>
<evidence type="ECO:0000256" key="7">
    <source>
        <dbReference type="PROSITE-ProRule" id="PRU01091"/>
    </source>
</evidence>
<dbReference type="InterPro" id="IPR016032">
    <property type="entry name" value="Sig_transdc_resp-reg_C-effctor"/>
</dbReference>
<dbReference type="PANTHER" id="PTHR48111:SF4">
    <property type="entry name" value="DNA-BINDING DUAL TRANSCRIPTIONAL REGULATOR OMPR"/>
    <property type="match status" value="1"/>
</dbReference>
<dbReference type="GO" id="GO:0005829">
    <property type="term" value="C:cytosol"/>
    <property type="evidence" value="ECO:0007669"/>
    <property type="project" value="TreeGrafter"/>
</dbReference>
<proteinExistence type="predicted"/>
<dbReference type="GO" id="GO:0006355">
    <property type="term" value="P:regulation of DNA-templated transcription"/>
    <property type="evidence" value="ECO:0007669"/>
    <property type="project" value="InterPro"/>
</dbReference>
<dbReference type="PROSITE" id="PS50110">
    <property type="entry name" value="RESPONSE_REGULATORY"/>
    <property type="match status" value="1"/>
</dbReference>
<dbReference type="Proteomes" id="UP000050378">
    <property type="component" value="Unassembled WGS sequence"/>
</dbReference>
<dbReference type="SUPFAM" id="SSF52172">
    <property type="entry name" value="CheY-like"/>
    <property type="match status" value="1"/>
</dbReference>
<evidence type="ECO:0000313" key="11">
    <source>
        <dbReference type="Proteomes" id="UP000050378"/>
    </source>
</evidence>
<evidence type="ECO:0000256" key="6">
    <source>
        <dbReference type="PROSITE-ProRule" id="PRU00169"/>
    </source>
</evidence>
<evidence type="ECO:0000259" key="9">
    <source>
        <dbReference type="PROSITE" id="PS51755"/>
    </source>
</evidence>
<keyword evidence="1 6" id="KW-0597">Phosphoprotein</keyword>
<dbReference type="Pfam" id="PF00486">
    <property type="entry name" value="Trans_reg_C"/>
    <property type="match status" value="1"/>
</dbReference>
<evidence type="ECO:0000256" key="5">
    <source>
        <dbReference type="ARBA" id="ARBA00023163"/>
    </source>
</evidence>
<dbReference type="GO" id="GO:0032993">
    <property type="term" value="C:protein-DNA complex"/>
    <property type="evidence" value="ECO:0007669"/>
    <property type="project" value="TreeGrafter"/>
</dbReference>
<dbReference type="Gene3D" id="6.10.250.690">
    <property type="match status" value="1"/>
</dbReference>
<feature type="DNA-binding region" description="OmpR/PhoB-type" evidence="7">
    <location>
        <begin position="126"/>
        <end position="226"/>
    </location>
</feature>
<dbReference type="Gene3D" id="3.40.50.2300">
    <property type="match status" value="1"/>
</dbReference>
<evidence type="ECO:0000256" key="1">
    <source>
        <dbReference type="ARBA" id="ARBA00022553"/>
    </source>
</evidence>